<dbReference type="Proteomes" id="UP001596036">
    <property type="component" value="Unassembled WGS sequence"/>
</dbReference>
<dbReference type="Gene3D" id="3.40.50.1820">
    <property type="entry name" value="alpha/beta hydrolase"/>
    <property type="match status" value="1"/>
</dbReference>
<proteinExistence type="predicted"/>
<accession>A0ABW0SIP7</accession>
<evidence type="ECO:0000313" key="2">
    <source>
        <dbReference type="Proteomes" id="UP001596036"/>
    </source>
</evidence>
<dbReference type="InterPro" id="IPR029058">
    <property type="entry name" value="AB_hydrolase_fold"/>
</dbReference>
<evidence type="ECO:0000313" key="1">
    <source>
        <dbReference type="EMBL" id="MFC5568918.1"/>
    </source>
</evidence>
<keyword evidence="2" id="KW-1185">Reference proteome</keyword>
<dbReference type="EMBL" id="JBHSNM010000001">
    <property type="protein sequence ID" value="MFC5568918.1"/>
    <property type="molecule type" value="Genomic_DNA"/>
</dbReference>
<dbReference type="RefSeq" id="WP_386752668.1">
    <property type="nucleotide sequence ID" value="NZ_JBHSNM010000001.1"/>
</dbReference>
<reference evidence="2" key="1">
    <citation type="journal article" date="2019" name="Int. J. Syst. Evol. Microbiol.">
        <title>The Global Catalogue of Microorganisms (GCM) 10K type strain sequencing project: providing services to taxonomists for standard genome sequencing and annotation.</title>
        <authorList>
            <consortium name="The Broad Institute Genomics Platform"/>
            <consortium name="The Broad Institute Genome Sequencing Center for Infectious Disease"/>
            <person name="Wu L."/>
            <person name="Ma J."/>
        </authorList>
    </citation>
    <scope>NUCLEOTIDE SEQUENCE [LARGE SCALE GENOMIC DNA]</scope>
    <source>
        <strain evidence="2">KACC 11407</strain>
    </source>
</reference>
<organism evidence="1 2">
    <name type="scientific">Lysobacter yangpyeongensis</name>
    <dbReference type="NCBI Taxonomy" id="346182"/>
    <lineage>
        <taxon>Bacteria</taxon>
        <taxon>Pseudomonadati</taxon>
        <taxon>Pseudomonadota</taxon>
        <taxon>Gammaproteobacteria</taxon>
        <taxon>Lysobacterales</taxon>
        <taxon>Lysobacteraceae</taxon>
        <taxon>Lysobacter</taxon>
    </lineage>
</organism>
<protein>
    <recommendedName>
        <fullName evidence="3">Alpha/beta hydrolase</fullName>
    </recommendedName>
</protein>
<evidence type="ECO:0008006" key="3">
    <source>
        <dbReference type="Google" id="ProtNLM"/>
    </source>
</evidence>
<sequence>MSVVIEPARAGTQAAVETLVRFGPGGALLGILAGPAGKGPVLLLPSAGLQPRSGPFRLHWILAQRLAAQGIRSFRYDIPGVGEAPRLPDCDATQATIAAIDRLEALHGCGTFAIGGICSAADTGWDAAVADPRVSALLMLDGVCFGGPWHRYARILDLLRRLPREWRRFAGKARGRLRGGGGLDSSAFRSWPTRPQARAQFAQMLAREVRMLWIFSGGYADRFLHPRQFEWSFGACVHDPRVAMHYWPDCDHTYFGKDQRERLLEEVVRWMRALPERPSP</sequence>
<name>A0ABW0SIP7_9GAMM</name>
<dbReference type="SUPFAM" id="SSF53474">
    <property type="entry name" value="alpha/beta-Hydrolases"/>
    <property type="match status" value="1"/>
</dbReference>
<gene>
    <name evidence="1" type="ORF">ACFPN1_02425</name>
</gene>
<comment type="caution">
    <text evidence="1">The sequence shown here is derived from an EMBL/GenBank/DDBJ whole genome shotgun (WGS) entry which is preliminary data.</text>
</comment>